<evidence type="ECO:0000313" key="4">
    <source>
        <dbReference type="Proteomes" id="UP000325286"/>
    </source>
</evidence>
<dbReference type="EMBL" id="CP042914">
    <property type="protein sequence ID" value="QEG42616.1"/>
    <property type="molecule type" value="Genomic_DNA"/>
</dbReference>
<protein>
    <recommendedName>
        <fullName evidence="2">DUF1559 domain-containing protein</fullName>
    </recommendedName>
</protein>
<dbReference type="KEGG" id="rul:UC8_46580"/>
<feature type="domain" description="DUF1559" evidence="2">
    <location>
        <begin position="595"/>
        <end position="656"/>
    </location>
</feature>
<gene>
    <name evidence="3" type="ORF">UC8_46580</name>
</gene>
<dbReference type="Proteomes" id="UP000325286">
    <property type="component" value="Chromosome"/>
</dbReference>
<feature type="chain" id="PRO_5022851396" description="DUF1559 domain-containing protein" evidence="1">
    <location>
        <begin position="33"/>
        <end position="1134"/>
    </location>
</feature>
<reference evidence="3 4" key="1">
    <citation type="submission" date="2019-08" db="EMBL/GenBank/DDBJ databases">
        <title>Deep-cultivation of Planctomycetes and their phenomic and genomic characterization uncovers novel biology.</title>
        <authorList>
            <person name="Wiegand S."/>
            <person name="Jogler M."/>
            <person name="Boedeker C."/>
            <person name="Pinto D."/>
            <person name="Vollmers J."/>
            <person name="Rivas-Marin E."/>
            <person name="Kohn T."/>
            <person name="Peeters S.H."/>
            <person name="Heuer A."/>
            <person name="Rast P."/>
            <person name="Oberbeckmann S."/>
            <person name="Bunk B."/>
            <person name="Jeske O."/>
            <person name="Meyerdierks A."/>
            <person name="Storesund J.E."/>
            <person name="Kallscheuer N."/>
            <person name="Luecker S."/>
            <person name="Lage O.M."/>
            <person name="Pohl T."/>
            <person name="Merkel B.J."/>
            <person name="Hornburger P."/>
            <person name="Mueller R.-W."/>
            <person name="Bruemmer F."/>
            <person name="Labrenz M."/>
            <person name="Spormann A.M."/>
            <person name="Op den Camp H."/>
            <person name="Overmann J."/>
            <person name="Amann R."/>
            <person name="Jetten M.S.M."/>
            <person name="Mascher T."/>
            <person name="Medema M.H."/>
            <person name="Devos D.P."/>
            <person name="Kaster A.-K."/>
            <person name="Ovreas L."/>
            <person name="Rohde M."/>
            <person name="Galperin M.Y."/>
            <person name="Jogler C."/>
        </authorList>
    </citation>
    <scope>NUCLEOTIDE SEQUENCE [LARGE SCALE GENOMIC DNA]</scope>
    <source>
        <strain evidence="3 4">UC8</strain>
    </source>
</reference>
<sequence precursor="true">MTLPNRSAGGTTVLTMLALVSLLTCPSQPLRAQDPAEQPQPAEWSLDEALEQLQLYPRDAYLQYAVLQMARGTDRFQEVSRQVERIARPANLSRRPGQQATNAFGIFSGALAIQESLQLDRLTADTNPQQTSSTQLSNVPITSLTGPTIKSHPWEEMLAGKTPEVSRLSQSVPADFFFVEAASVSKLLELKDVADLWGQHAFTQSTQTARKQLTVDRLLQQLAVDANGPLRAFYDTAVSRIAITGSDLFFRSGTDVSLLFEVKQRVLFRARMELFLQAAAQPYPDAVRSEGTLNGVPYTKLATPDRRVHVLEAELAPNLFVRSNSLAALRRIIEVHQGRNAAGSLGESLEFQYIRTLMETDADDEDVFVYLSDPFIRRLVGPQLKLTVLRRMHCYNHMRMMAHASLLYRTRFGSQPESIAQLVDTGCAPKDFASQRWACPEGGRYTLSDAGVCSCSHHGNAQAMTPCLEIPVEQVTRQEAEAYKVFLDQYNQYWRRFFDPIALQIKVSPEQYRAETIILPLIDNTLYSGLASAFNGEPEHLDAAPVPSRNIFTTSVRLNKMQLARSFGAAHLLPATDQAESELASGSAAAVGGKMRELGIALHNYHDTFASFPPANRPTVHRQLSWRVHLLPFLGENALYEQFHLSEPWDSPHNKTLIDKIPDVYRSGDAALTAAGKTLIMQPTGEGLFRPAGEQPQRFRNILDGLSNTIMLVEASGEHADIWTKPADLKVDLQAPTAKLNIQQPEGFLALFGDGQVRLLRRTTPSASFAALLTINGRERIDDLEANTIRLQLSPRRRPRSRTLAMQEELLRLGLGEFLINGIGNQVSMNLYDGDPLVGFNTLEYMGQTIRGMSRRGGIGDNWLMWTPLIASFNSPVYVSVPVQDQQIVDDFLQNLDTWLASYTRQSDQDTGWFRIKQEFYRWDTAQDVQPRAVSLQFGPITFRFFWARIGDHLHLASKPFILDDLAALQAEQDDAKVSGTDEAAHGHAMLRLRPEHWDQVLPSFHLGWSESHREACLDNLGPLSSVQRALRSGDGNEHEHGDEHGEQQHAMEALAAKVYDTHYFCPAGGRYVPTADGKRVVCTEHGSALAPRQPVRLGEHTALGEFMKEFELLTMTLTFLEDGLHAVVTIDRK</sequence>
<accession>A0A5B9QZK8</accession>
<dbReference type="PANTHER" id="PTHR30093:SF2">
    <property type="entry name" value="TYPE II SECRETION SYSTEM PROTEIN H"/>
    <property type="match status" value="1"/>
</dbReference>
<dbReference type="InterPro" id="IPR011453">
    <property type="entry name" value="DUF1559"/>
</dbReference>
<dbReference type="Pfam" id="PF07596">
    <property type="entry name" value="SBP_bac_10"/>
    <property type="match status" value="2"/>
</dbReference>
<evidence type="ECO:0000256" key="1">
    <source>
        <dbReference type="SAM" id="SignalP"/>
    </source>
</evidence>
<evidence type="ECO:0000313" key="3">
    <source>
        <dbReference type="EMBL" id="QEG42616.1"/>
    </source>
</evidence>
<organism evidence="3 4">
    <name type="scientific">Roseimaritima ulvae</name>
    <dbReference type="NCBI Taxonomy" id="980254"/>
    <lineage>
        <taxon>Bacteria</taxon>
        <taxon>Pseudomonadati</taxon>
        <taxon>Planctomycetota</taxon>
        <taxon>Planctomycetia</taxon>
        <taxon>Pirellulales</taxon>
        <taxon>Pirellulaceae</taxon>
        <taxon>Roseimaritima</taxon>
    </lineage>
</organism>
<dbReference type="AlphaFoldDB" id="A0A5B9QZK8"/>
<name>A0A5B9QZK8_9BACT</name>
<feature type="domain" description="DUF1559" evidence="2">
    <location>
        <begin position="684"/>
        <end position="726"/>
    </location>
</feature>
<keyword evidence="1" id="KW-0732">Signal</keyword>
<keyword evidence="4" id="KW-1185">Reference proteome</keyword>
<proteinExistence type="predicted"/>
<dbReference type="RefSeq" id="WP_068141784.1">
    <property type="nucleotide sequence ID" value="NZ_CP042914.1"/>
</dbReference>
<evidence type="ECO:0000259" key="2">
    <source>
        <dbReference type="Pfam" id="PF07596"/>
    </source>
</evidence>
<dbReference type="PANTHER" id="PTHR30093">
    <property type="entry name" value="GENERAL SECRETION PATHWAY PROTEIN G"/>
    <property type="match status" value="1"/>
</dbReference>
<feature type="signal peptide" evidence="1">
    <location>
        <begin position="1"/>
        <end position="32"/>
    </location>
</feature>